<dbReference type="AlphaFoldDB" id="A0AAV9B946"/>
<sequence>MVNKEVGDNQLIDGGRGLEELRKAFEEQREQLREIRETTVCLNLNGNKRYLKGDRRHAEGFVQGRPVAKNVSDDVKESDDDGDGLHEHQSRRRRTESYDYRMKVEIPYFNGNMQIEDFLNWISKVERFFEMIEISEERMVRLVQFQYRDP</sequence>
<evidence type="ECO:0008006" key="4">
    <source>
        <dbReference type="Google" id="ProtNLM"/>
    </source>
</evidence>
<protein>
    <recommendedName>
        <fullName evidence="4">Reverse transcriptase</fullName>
    </recommendedName>
</protein>
<keyword evidence="3" id="KW-1185">Reference proteome</keyword>
<evidence type="ECO:0000313" key="3">
    <source>
        <dbReference type="Proteomes" id="UP001179952"/>
    </source>
</evidence>
<reference evidence="2" key="1">
    <citation type="journal article" date="2023" name="Nat. Commun.">
        <title>Diploid and tetraploid genomes of Acorus and the evolution of monocots.</title>
        <authorList>
            <person name="Ma L."/>
            <person name="Liu K.W."/>
            <person name="Li Z."/>
            <person name="Hsiao Y.Y."/>
            <person name="Qi Y."/>
            <person name="Fu T."/>
            <person name="Tang G.D."/>
            <person name="Zhang D."/>
            <person name="Sun W.H."/>
            <person name="Liu D.K."/>
            <person name="Li Y."/>
            <person name="Chen G.Z."/>
            <person name="Liu X.D."/>
            <person name="Liao X.Y."/>
            <person name="Jiang Y.T."/>
            <person name="Yu X."/>
            <person name="Hao Y."/>
            <person name="Huang J."/>
            <person name="Zhao X.W."/>
            <person name="Ke S."/>
            <person name="Chen Y.Y."/>
            <person name="Wu W.L."/>
            <person name="Hsu J.L."/>
            <person name="Lin Y.F."/>
            <person name="Huang M.D."/>
            <person name="Li C.Y."/>
            <person name="Huang L."/>
            <person name="Wang Z.W."/>
            <person name="Zhao X."/>
            <person name="Zhong W.Y."/>
            <person name="Peng D.H."/>
            <person name="Ahmad S."/>
            <person name="Lan S."/>
            <person name="Zhang J.S."/>
            <person name="Tsai W.C."/>
            <person name="Van de Peer Y."/>
            <person name="Liu Z.J."/>
        </authorList>
    </citation>
    <scope>NUCLEOTIDE SEQUENCE</scope>
    <source>
        <strain evidence="2">SCP</strain>
    </source>
</reference>
<gene>
    <name evidence="2" type="ORF">QJS04_geneDACA017329</name>
</gene>
<dbReference type="Proteomes" id="UP001179952">
    <property type="component" value="Unassembled WGS sequence"/>
</dbReference>
<evidence type="ECO:0000256" key="1">
    <source>
        <dbReference type="SAM" id="MobiDB-lite"/>
    </source>
</evidence>
<evidence type="ECO:0000313" key="2">
    <source>
        <dbReference type="EMBL" id="KAK1272859.1"/>
    </source>
</evidence>
<name>A0AAV9B946_ACOGR</name>
<dbReference type="EMBL" id="JAUJYN010000004">
    <property type="protein sequence ID" value="KAK1272859.1"/>
    <property type="molecule type" value="Genomic_DNA"/>
</dbReference>
<organism evidence="2 3">
    <name type="scientific">Acorus gramineus</name>
    <name type="common">Dwarf sweet flag</name>
    <dbReference type="NCBI Taxonomy" id="55184"/>
    <lineage>
        <taxon>Eukaryota</taxon>
        <taxon>Viridiplantae</taxon>
        <taxon>Streptophyta</taxon>
        <taxon>Embryophyta</taxon>
        <taxon>Tracheophyta</taxon>
        <taxon>Spermatophyta</taxon>
        <taxon>Magnoliopsida</taxon>
        <taxon>Liliopsida</taxon>
        <taxon>Acoraceae</taxon>
        <taxon>Acorus</taxon>
    </lineage>
</organism>
<proteinExistence type="predicted"/>
<feature type="region of interest" description="Disordered" evidence="1">
    <location>
        <begin position="55"/>
        <end position="94"/>
    </location>
</feature>
<accession>A0AAV9B946</accession>
<comment type="caution">
    <text evidence="2">The sequence shown here is derived from an EMBL/GenBank/DDBJ whole genome shotgun (WGS) entry which is preliminary data.</text>
</comment>
<reference evidence="2" key="2">
    <citation type="submission" date="2023-06" db="EMBL/GenBank/DDBJ databases">
        <authorList>
            <person name="Ma L."/>
            <person name="Liu K.-W."/>
            <person name="Li Z."/>
            <person name="Hsiao Y.-Y."/>
            <person name="Qi Y."/>
            <person name="Fu T."/>
            <person name="Tang G."/>
            <person name="Zhang D."/>
            <person name="Sun W.-H."/>
            <person name="Liu D.-K."/>
            <person name="Li Y."/>
            <person name="Chen G.-Z."/>
            <person name="Liu X.-D."/>
            <person name="Liao X.-Y."/>
            <person name="Jiang Y.-T."/>
            <person name="Yu X."/>
            <person name="Hao Y."/>
            <person name="Huang J."/>
            <person name="Zhao X.-W."/>
            <person name="Ke S."/>
            <person name="Chen Y.-Y."/>
            <person name="Wu W.-L."/>
            <person name="Hsu J.-L."/>
            <person name="Lin Y.-F."/>
            <person name="Huang M.-D."/>
            <person name="Li C.-Y."/>
            <person name="Huang L."/>
            <person name="Wang Z.-W."/>
            <person name="Zhao X."/>
            <person name="Zhong W.-Y."/>
            <person name="Peng D.-H."/>
            <person name="Ahmad S."/>
            <person name="Lan S."/>
            <person name="Zhang J.-S."/>
            <person name="Tsai W.-C."/>
            <person name="Van De Peer Y."/>
            <person name="Liu Z.-J."/>
        </authorList>
    </citation>
    <scope>NUCLEOTIDE SEQUENCE</scope>
    <source>
        <strain evidence="2">SCP</strain>
        <tissue evidence="2">Leaves</tissue>
    </source>
</reference>